<sequence length="723" mass="79671">MDHPHPLSLALFSHIPVSPAFIYLHHPFHSSAYALPRSLTHGRSEDGKEQRDEVEQDVIRRVVVVVDVAALGDNATNTFSQKAFYNAVLRQLFASITTKLPLLEQHASSHNNGKTMPAEIGIVHPSPKQTRKKGPATTTAAAAITAFHARFTLITQKDVYRWDVFLLRLAAMMHAFSAVFSTLPQDEPCVGTRETASLTLIETFDTTLVLCSTRAWDDVRPMTGDAAEPYHLFLRAPNKNETLSALRKHNSHPLFPYFLDLLYTASCHLVPLDLIPESEKLAKVLWVVYMLPLDGFRHRESSAIHLWDGQLLADAPAADVAPADSSEPLRITYQLLTDLKNQSSYAFAAANESLIPHRCAGGAARFLDVFTGERKRRRREMEEEFARALHGREGEGGGGGAWFALANQVRQEQPPAARQTTVDPIITHLSGLSTTKPAPPPPRIPKPPIPRLPLYAKYLVLAAYCASYNSPRTDLRMFGRGPLTLRGKTRRSSGAGRGYEGSGSAGKKVGAGLKKLKTTTTTLGKAGARVPQALLGPKSFPLERMLAVFQSLLAEHGFRAEAYHSDEFSDSGSEGEGEGMSSGPSEDGGGGRVDDMRTEGKNGPPGSPSRRGSRKRKATTAGNDGGGVLDFRVVDEQAERIERKRRRENEMLRSWEEEVEEISRSVGLFALIRELEGLRLLNRISPRDRLDNILLRCEAPKEMVLEFARQVKVDLASYLVEGD</sequence>
<name>A0ACC2V0Z0_9TREE</name>
<keyword evidence="2" id="KW-1185">Reference proteome</keyword>
<accession>A0ACC2V0Z0</accession>
<protein>
    <submittedName>
        <fullName evidence="1">Uncharacterized protein</fullName>
    </submittedName>
</protein>
<dbReference type="Proteomes" id="UP001227268">
    <property type="component" value="Unassembled WGS sequence"/>
</dbReference>
<comment type="caution">
    <text evidence="1">The sequence shown here is derived from an EMBL/GenBank/DDBJ whole genome shotgun (WGS) entry which is preliminary data.</text>
</comment>
<gene>
    <name evidence="1" type="ORF">QFC21_006868</name>
</gene>
<dbReference type="EMBL" id="JASBWT010000039">
    <property type="protein sequence ID" value="KAJ9092366.1"/>
    <property type="molecule type" value="Genomic_DNA"/>
</dbReference>
<evidence type="ECO:0000313" key="2">
    <source>
        <dbReference type="Proteomes" id="UP001227268"/>
    </source>
</evidence>
<reference evidence="1" key="1">
    <citation type="submission" date="2023-04" db="EMBL/GenBank/DDBJ databases">
        <title>Draft Genome sequencing of Naganishia species isolated from polar environments using Oxford Nanopore Technology.</title>
        <authorList>
            <person name="Leo P."/>
            <person name="Venkateswaran K."/>
        </authorList>
    </citation>
    <scope>NUCLEOTIDE SEQUENCE</scope>
    <source>
        <strain evidence="1">MNA-CCFEE 5423</strain>
    </source>
</reference>
<organism evidence="1 2">
    <name type="scientific">Naganishia friedmannii</name>
    <dbReference type="NCBI Taxonomy" id="89922"/>
    <lineage>
        <taxon>Eukaryota</taxon>
        <taxon>Fungi</taxon>
        <taxon>Dikarya</taxon>
        <taxon>Basidiomycota</taxon>
        <taxon>Agaricomycotina</taxon>
        <taxon>Tremellomycetes</taxon>
        <taxon>Filobasidiales</taxon>
        <taxon>Filobasidiaceae</taxon>
        <taxon>Naganishia</taxon>
    </lineage>
</organism>
<proteinExistence type="predicted"/>
<evidence type="ECO:0000313" key="1">
    <source>
        <dbReference type="EMBL" id="KAJ9092366.1"/>
    </source>
</evidence>